<dbReference type="InterPro" id="IPR051635">
    <property type="entry name" value="SNAT-like"/>
</dbReference>
<organism evidence="4 5">
    <name type="scientific">Mesosutterella porci</name>
    <dbReference type="NCBI Taxonomy" id="2915351"/>
    <lineage>
        <taxon>Bacteria</taxon>
        <taxon>Pseudomonadati</taxon>
        <taxon>Pseudomonadota</taxon>
        <taxon>Betaproteobacteria</taxon>
        <taxon>Burkholderiales</taxon>
        <taxon>Sutterellaceae</taxon>
        <taxon>Mesosutterella</taxon>
    </lineage>
</organism>
<keyword evidence="5" id="KW-1185">Reference proteome</keyword>
<accession>A0ABS9MR00</accession>
<sequence length="160" mass="18489">MLIRKASVKDAAIIADTESACFLPSEAASRQEFEERLRHYADHFWLLFENSVLVSFVDGMVTDTPDLEDRMYHDASLHNPNGAWQMIFGVATRPEYRRRGYAGTLIRRCIEEAKKEGRKGVVLTCRDFRVPYYAKFGFKDEGVSESTHGGFKWHQMRVTF</sequence>
<dbReference type="Pfam" id="PF00583">
    <property type="entry name" value="Acetyltransf_1"/>
    <property type="match status" value="1"/>
</dbReference>
<reference evidence="4 5" key="1">
    <citation type="submission" date="2022-02" db="EMBL/GenBank/DDBJ databases">
        <title>Mesosutterella porci, a novel member of the family Sutterellaceae from pig feces.</title>
        <authorList>
            <person name="Wylensek D."/>
            <person name="Clavel T."/>
        </authorList>
    </citation>
    <scope>NUCLEOTIDE SEQUENCE [LARGE SCALE GENOMIC DNA]</scope>
    <source>
        <strain evidence="5">oilRF-744-wt-GAM-9</strain>
    </source>
</reference>
<gene>
    <name evidence="4" type="ORF">MAF45_06230</name>
</gene>
<dbReference type="SUPFAM" id="SSF55729">
    <property type="entry name" value="Acyl-CoA N-acyltransferases (Nat)"/>
    <property type="match status" value="1"/>
</dbReference>
<evidence type="ECO:0000259" key="3">
    <source>
        <dbReference type="PROSITE" id="PS51186"/>
    </source>
</evidence>
<dbReference type="InterPro" id="IPR016181">
    <property type="entry name" value="Acyl_CoA_acyltransferase"/>
</dbReference>
<dbReference type="PANTHER" id="PTHR10908:SF0">
    <property type="entry name" value="SEROTONIN N-ACETYLTRANSFERASE"/>
    <property type="match status" value="1"/>
</dbReference>
<keyword evidence="2" id="KW-0012">Acyltransferase</keyword>
<feature type="domain" description="N-acetyltransferase" evidence="3">
    <location>
        <begin position="1"/>
        <end position="159"/>
    </location>
</feature>
<evidence type="ECO:0000256" key="2">
    <source>
        <dbReference type="ARBA" id="ARBA00023315"/>
    </source>
</evidence>
<comment type="caution">
    <text evidence="4">The sequence shown here is derived from an EMBL/GenBank/DDBJ whole genome shotgun (WGS) entry which is preliminary data.</text>
</comment>
<keyword evidence="1" id="KW-0808">Transferase</keyword>
<dbReference type="Proteomes" id="UP001297600">
    <property type="component" value="Unassembled WGS sequence"/>
</dbReference>
<dbReference type="RefSeq" id="WP_237978696.1">
    <property type="nucleotide sequence ID" value="NZ_JAKNCT010000006.1"/>
</dbReference>
<dbReference type="PANTHER" id="PTHR10908">
    <property type="entry name" value="SEROTONIN N-ACETYLTRANSFERASE"/>
    <property type="match status" value="1"/>
</dbReference>
<evidence type="ECO:0000313" key="5">
    <source>
        <dbReference type="Proteomes" id="UP001297600"/>
    </source>
</evidence>
<dbReference type="Gene3D" id="3.40.630.30">
    <property type="match status" value="1"/>
</dbReference>
<dbReference type="CDD" id="cd04301">
    <property type="entry name" value="NAT_SF"/>
    <property type="match status" value="1"/>
</dbReference>
<proteinExistence type="predicted"/>
<name>A0ABS9MR00_9BURK</name>
<dbReference type="InterPro" id="IPR000182">
    <property type="entry name" value="GNAT_dom"/>
</dbReference>
<protein>
    <submittedName>
        <fullName evidence="4">GNAT family N-acetyltransferase</fullName>
    </submittedName>
</protein>
<dbReference type="EMBL" id="JAKNCT010000006">
    <property type="protein sequence ID" value="MCG5031044.1"/>
    <property type="molecule type" value="Genomic_DNA"/>
</dbReference>
<evidence type="ECO:0000256" key="1">
    <source>
        <dbReference type="ARBA" id="ARBA00022679"/>
    </source>
</evidence>
<evidence type="ECO:0000313" key="4">
    <source>
        <dbReference type="EMBL" id="MCG5031044.1"/>
    </source>
</evidence>
<dbReference type="PROSITE" id="PS51186">
    <property type="entry name" value="GNAT"/>
    <property type="match status" value="1"/>
</dbReference>